<dbReference type="EMBL" id="AP024233">
    <property type="protein sequence ID" value="BCO08866.1"/>
    <property type="molecule type" value="Genomic_DNA"/>
</dbReference>
<sequence>MVGAISLGYFGFRLYELGIGKGQSNHKVQSYFLKLVLSGQVRLGAYLLDKDGNTHGEGFYPTFAQPDGETQMHVAWERSRSRYLFIGASENSVGKSPGFISSTTPSG</sequence>
<gene>
    <name evidence="1" type="ORF">GF1_12420</name>
</gene>
<protein>
    <submittedName>
        <fullName evidence="1">Uncharacterized protein</fullName>
    </submittedName>
</protein>
<reference evidence="1" key="1">
    <citation type="submission" date="2020-12" db="EMBL/GenBank/DDBJ databases">
        <title>Desulfobium dissulfuricans gen. nov., sp. nov., a novel mesophilic, sulfate-reducing bacterium isolated from a deep-sea hydrothermal vent.</title>
        <authorList>
            <person name="Hashimoto Y."/>
            <person name="Tame A."/>
            <person name="Sawayama S."/>
            <person name="Miyazaki J."/>
            <person name="Takai K."/>
            <person name="Nakagawa S."/>
        </authorList>
    </citation>
    <scope>NUCLEOTIDE SEQUENCE</scope>
    <source>
        <strain evidence="1">GF1</strain>
    </source>
</reference>
<dbReference type="AlphaFoldDB" id="A0A915TZT6"/>
<dbReference type="KEGG" id="ddu:GF1_12420"/>
<dbReference type="Proteomes" id="UP001063350">
    <property type="component" value="Chromosome"/>
</dbReference>
<keyword evidence="2" id="KW-1185">Reference proteome</keyword>
<accession>A0A915TZT6</accession>
<proteinExistence type="predicted"/>
<name>A0A915TZT6_9BACT</name>
<evidence type="ECO:0000313" key="1">
    <source>
        <dbReference type="EMBL" id="BCO08866.1"/>
    </source>
</evidence>
<organism evidence="1 2">
    <name type="scientific">Desulfolithobacter dissulfuricans</name>
    <dbReference type="NCBI Taxonomy" id="2795293"/>
    <lineage>
        <taxon>Bacteria</taxon>
        <taxon>Pseudomonadati</taxon>
        <taxon>Thermodesulfobacteriota</taxon>
        <taxon>Desulfobulbia</taxon>
        <taxon>Desulfobulbales</taxon>
        <taxon>Desulfobulbaceae</taxon>
        <taxon>Desulfolithobacter</taxon>
    </lineage>
</organism>
<evidence type="ECO:0000313" key="2">
    <source>
        <dbReference type="Proteomes" id="UP001063350"/>
    </source>
</evidence>